<evidence type="ECO:0000256" key="1">
    <source>
        <dbReference type="SAM" id="MobiDB-lite"/>
    </source>
</evidence>
<dbReference type="Proteomes" id="UP001157961">
    <property type="component" value="Unassembled WGS sequence"/>
</dbReference>
<keyword evidence="4" id="KW-1185">Reference proteome</keyword>
<proteinExistence type="predicted"/>
<keyword evidence="3" id="KW-0282">Flagellum</keyword>
<protein>
    <submittedName>
        <fullName evidence="3">Flagellar motility protein MotE, a chaperone for MotC folding</fullName>
    </submittedName>
</protein>
<gene>
    <name evidence="3" type="ORF">SAMN06265373_101785</name>
</gene>
<reference evidence="3 4" key="1">
    <citation type="submission" date="2017-05" db="EMBL/GenBank/DDBJ databases">
        <authorList>
            <person name="Varghese N."/>
            <person name="Submissions S."/>
        </authorList>
    </citation>
    <scope>NUCLEOTIDE SEQUENCE [LARGE SCALE GENOMIC DNA]</scope>
    <source>
        <strain evidence="3 4">DSM 29734</strain>
    </source>
</reference>
<dbReference type="SUPFAM" id="SSF158791">
    <property type="entry name" value="MgtE N-terminal domain-like"/>
    <property type="match status" value="1"/>
</dbReference>
<dbReference type="EMBL" id="FXTY01000001">
    <property type="protein sequence ID" value="SMP07570.1"/>
    <property type="molecule type" value="Genomic_DNA"/>
</dbReference>
<keyword evidence="2" id="KW-0472">Membrane</keyword>
<keyword evidence="3" id="KW-0969">Cilium</keyword>
<feature type="compositionally biased region" description="Low complexity" evidence="1">
    <location>
        <begin position="11"/>
        <end position="26"/>
    </location>
</feature>
<sequence length="223" mass="24289">MKKDAKKSRAKAAAETLTKPVAPAAKPKAKKNARRKQSKGSLFLIATFLIASATVRVGISANEAMAREEPLFDSPLANMAKPESCEPPEDLRELMAVFKEREQRIEQRESEIKNRLQALNLADGEVSRKLAALEDAEGRLRGLIALSETAAEDDLLRLTQVYETMKPKDVAALFEEMDPKFSAGFIGRMKPESAAGIMAGMTPDAAYTISVILAGRNANTPTE</sequence>
<feature type="transmembrane region" description="Helical" evidence="2">
    <location>
        <begin position="40"/>
        <end position="59"/>
    </location>
</feature>
<keyword evidence="2" id="KW-0812">Transmembrane</keyword>
<evidence type="ECO:0000313" key="4">
    <source>
        <dbReference type="Proteomes" id="UP001157961"/>
    </source>
</evidence>
<feature type="region of interest" description="Disordered" evidence="1">
    <location>
        <begin position="1"/>
        <end position="38"/>
    </location>
</feature>
<name>A0ABY1NEZ5_9RHOB</name>
<dbReference type="RefSeq" id="WP_283424624.1">
    <property type="nucleotide sequence ID" value="NZ_FXTY01000001.1"/>
</dbReference>
<comment type="caution">
    <text evidence="3">The sequence shown here is derived from an EMBL/GenBank/DDBJ whole genome shotgun (WGS) entry which is preliminary data.</text>
</comment>
<evidence type="ECO:0000256" key="2">
    <source>
        <dbReference type="SAM" id="Phobius"/>
    </source>
</evidence>
<organism evidence="3 4">
    <name type="scientific">Shimia sagamensis</name>
    <dbReference type="NCBI Taxonomy" id="1566352"/>
    <lineage>
        <taxon>Bacteria</taxon>
        <taxon>Pseudomonadati</taxon>
        <taxon>Pseudomonadota</taxon>
        <taxon>Alphaproteobacteria</taxon>
        <taxon>Rhodobacterales</taxon>
        <taxon>Roseobacteraceae</taxon>
    </lineage>
</organism>
<evidence type="ECO:0000313" key="3">
    <source>
        <dbReference type="EMBL" id="SMP07570.1"/>
    </source>
</evidence>
<accession>A0ABY1NEZ5</accession>
<keyword evidence="2" id="KW-1133">Transmembrane helix</keyword>
<feature type="compositionally biased region" description="Basic residues" evidence="1">
    <location>
        <begin position="27"/>
        <end position="38"/>
    </location>
</feature>
<feature type="compositionally biased region" description="Basic residues" evidence="1">
    <location>
        <begin position="1"/>
        <end position="10"/>
    </location>
</feature>
<keyword evidence="3" id="KW-0966">Cell projection</keyword>